<proteinExistence type="predicted"/>
<evidence type="ECO:0000256" key="1">
    <source>
        <dbReference type="SAM" id="Phobius"/>
    </source>
</evidence>
<accession>A0A2T0UUA1</accession>
<reference evidence="3 4" key="1">
    <citation type="submission" date="2018-03" db="EMBL/GenBank/DDBJ databases">
        <title>Genomic Encyclopedia of Archaeal and Bacterial Type Strains, Phase II (KMG-II): from individual species to whole genera.</title>
        <authorList>
            <person name="Goeker M."/>
        </authorList>
    </citation>
    <scope>NUCLEOTIDE SEQUENCE [LARGE SCALE GENOMIC DNA]</scope>
    <source>
        <strain evidence="3 4">ATCC BAA-1496</strain>
    </source>
</reference>
<evidence type="ECO:0000313" key="4">
    <source>
        <dbReference type="Proteomes" id="UP000237822"/>
    </source>
</evidence>
<dbReference type="Pfam" id="PF10756">
    <property type="entry name" value="bPH_6"/>
    <property type="match status" value="1"/>
</dbReference>
<keyword evidence="1" id="KW-1133">Transmembrane helix</keyword>
<dbReference type="RefSeq" id="WP_245889207.1">
    <property type="nucleotide sequence ID" value="NZ_PVTI01000005.1"/>
</dbReference>
<name>A0A2T0UUA1_9MICO</name>
<evidence type="ECO:0000259" key="2">
    <source>
        <dbReference type="Pfam" id="PF10756"/>
    </source>
</evidence>
<keyword evidence="1" id="KW-0472">Membrane</keyword>
<feature type="transmembrane region" description="Helical" evidence="1">
    <location>
        <begin position="56"/>
        <end position="73"/>
    </location>
</feature>
<dbReference type="EMBL" id="PVTI01000005">
    <property type="protein sequence ID" value="PRY61501.1"/>
    <property type="molecule type" value="Genomic_DNA"/>
</dbReference>
<feature type="transmembrane region" description="Helical" evidence="1">
    <location>
        <begin position="21"/>
        <end position="41"/>
    </location>
</feature>
<keyword evidence="1" id="KW-0812">Transmembrane</keyword>
<dbReference type="AlphaFoldDB" id="A0A2T0UUA1"/>
<gene>
    <name evidence="3" type="ORF">BCF74_10558</name>
</gene>
<evidence type="ECO:0000313" key="3">
    <source>
        <dbReference type="EMBL" id="PRY61501.1"/>
    </source>
</evidence>
<comment type="caution">
    <text evidence="3">The sequence shown here is derived from an EMBL/GenBank/DDBJ whole genome shotgun (WGS) entry which is preliminary data.</text>
</comment>
<feature type="domain" description="Low molecular weight protein antigen 6 PH" evidence="2">
    <location>
        <begin position="81"/>
        <end position="141"/>
    </location>
</feature>
<sequence length="152" mass="16374">MTTVGSDAPSRAPFTSRRGRTMALVLGVVALALFGVLGYFLRGRHLNGEWTLADRGLMAGIGVGLAAALWRWASIRAVPGDTGLTVRNLAGSRHIPWADITEVTFDEGEAWASIHLVDTEQVAVMAIQRADGPSSRDEARRLAQLVAHSRRT</sequence>
<protein>
    <submittedName>
        <fullName evidence="3">PH (Pleckstrin Homology) domain-containing protein</fullName>
    </submittedName>
</protein>
<dbReference type="InterPro" id="IPR019692">
    <property type="entry name" value="CFP-6_PH"/>
</dbReference>
<dbReference type="Proteomes" id="UP000237822">
    <property type="component" value="Unassembled WGS sequence"/>
</dbReference>
<organism evidence="3 4">
    <name type="scientific">Knoellia remsis</name>
    <dbReference type="NCBI Taxonomy" id="407159"/>
    <lineage>
        <taxon>Bacteria</taxon>
        <taxon>Bacillati</taxon>
        <taxon>Actinomycetota</taxon>
        <taxon>Actinomycetes</taxon>
        <taxon>Micrococcales</taxon>
        <taxon>Intrasporangiaceae</taxon>
        <taxon>Knoellia</taxon>
    </lineage>
</organism>
<keyword evidence="4" id="KW-1185">Reference proteome</keyword>